<name>A0AA39TV10_9AGAR</name>
<protein>
    <recommendedName>
        <fullName evidence="2">Ribonuclease H1 N-terminal domain-containing protein</fullName>
    </recommendedName>
</protein>
<reference evidence="3" key="1">
    <citation type="submission" date="2023-06" db="EMBL/GenBank/DDBJ databases">
        <authorList>
            <consortium name="Lawrence Berkeley National Laboratory"/>
            <person name="Ahrendt S."/>
            <person name="Sahu N."/>
            <person name="Indic B."/>
            <person name="Wong-Bajracharya J."/>
            <person name="Merenyi Z."/>
            <person name="Ke H.-M."/>
            <person name="Monk M."/>
            <person name="Kocsube S."/>
            <person name="Drula E."/>
            <person name="Lipzen A."/>
            <person name="Balint B."/>
            <person name="Henrissat B."/>
            <person name="Andreopoulos B."/>
            <person name="Martin F.M."/>
            <person name="Harder C.B."/>
            <person name="Rigling D."/>
            <person name="Ford K.L."/>
            <person name="Foster G.D."/>
            <person name="Pangilinan J."/>
            <person name="Papanicolaou A."/>
            <person name="Barry K."/>
            <person name="LaButti K."/>
            <person name="Viragh M."/>
            <person name="Koriabine M."/>
            <person name="Yan M."/>
            <person name="Riley R."/>
            <person name="Champramary S."/>
            <person name="Plett K.L."/>
            <person name="Tsai I.J."/>
            <person name="Slot J."/>
            <person name="Sipos G."/>
            <person name="Plett J."/>
            <person name="Nagy L.G."/>
            <person name="Grigoriev I.V."/>
        </authorList>
    </citation>
    <scope>NUCLEOTIDE SEQUENCE</scope>
    <source>
        <strain evidence="3">ICMP 16352</strain>
    </source>
</reference>
<comment type="caution">
    <text evidence="3">The sequence shown here is derived from an EMBL/GenBank/DDBJ whole genome shotgun (WGS) entry which is preliminary data.</text>
</comment>
<proteinExistence type="predicted"/>
<evidence type="ECO:0000259" key="2">
    <source>
        <dbReference type="Pfam" id="PF01693"/>
    </source>
</evidence>
<dbReference type="InterPro" id="IPR009027">
    <property type="entry name" value="Ribosomal_bL9/RNase_H1_N"/>
</dbReference>
<dbReference type="AlphaFoldDB" id="A0AA39TV10"/>
<feature type="domain" description="Ribonuclease H1 N-terminal" evidence="2">
    <location>
        <begin position="137"/>
        <end position="178"/>
    </location>
</feature>
<gene>
    <name evidence="3" type="ORF">IW261DRAFT_1572597</name>
</gene>
<sequence length="207" mass="21669">MVTQPPPALGNALADCNAEQLAQMILALQRLSLINPILPAGPSMPQGNNEPSPSHPISSLGDTGAVSGGGGIAIAATTAAASHTGAAVKKEFTQTLSAPCKVASTSEIELGQVPGCGNCPPTNSALPIRPSTPRLPWYMVTVGYEVGVFQGWDQVAPLVLSVSGAIYQRQRSRAHAHAHFAAARSHGDVWIVAWPDEDDEDDSYYYD</sequence>
<evidence type="ECO:0000313" key="3">
    <source>
        <dbReference type="EMBL" id="KAK0470907.1"/>
    </source>
</evidence>
<dbReference type="Pfam" id="PF01693">
    <property type="entry name" value="Cauli_VI"/>
    <property type="match status" value="1"/>
</dbReference>
<accession>A0AA39TV10</accession>
<dbReference type="EMBL" id="JAUEPR010000057">
    <property type="protein sequence ID" value="KAK0470907.1"/>
    <property type="molecule type" value="Genomic_DNA"/>
</dbReference>
<evidence type="ECO:0000313" key="4">
    <source>
        <dbReference type="Proteomes" id="UP001175227"/>
    </source>
</evidence>
<dbReference type="Proteomes" id="UP001175227">
    <property type="component" value="Unassembled WGS sequence"/>
</dbReference>
<dbReference type="InterPro" id="IPR037056">
    <property type="entry name" value="RNase_H1_N_sf"/>
</dbReference>
<feature type="compositionally biased region" description="Polar residues" evidence="1">
    <location>
        <begin position="45"/>
        <end position="61"/>
    </location>
</feature>
<dbReference type="SUPFAM" id="SSF55658">
    <property type="entry name" value="L9 N-domain-like"/>
    <property type="match status" value="1"/>
</dbReference>
<feature type="region of interest" description="Disordered" evidence="1">
    <location>
        <begin position="42"/>
        <end position="62"/>
    </location>
</feature>
<organism evidence="3 4">
    <name type="scientific">Armillaria novae-zelandiae</name>
    <dbReference type="NCBI Taxonomy" id="153914"/>
    <lineage>
        <taxon>Eukaryota</taxon>
        <taxon>Fungi</taxon>
        <taxon>Dikarya</taxon>
        <taxon>Basidiomycota</taxon>
        <taxon>Agaricomycotina</taxon>
        <taxon>Agaricomycetes</taxon>
        <taxon>Agaricomycetidae</taxon>
        <taxon>Agaricales</taxon>
        <taxon>Marasmiineae</taxon>
        <taxon>Physalacriaceae</taxon>
        <taxon>Armillaria</taxon>
    </lineage>
</organism>
<keyword evidence="4" id="KW-1185">Reference proteome</keyword>
<evidence type="ECO:0000256" key="1">
    <source>
        <dbReference type="SAM" id="MobiDB-lite"/>
    </source>
</evidence>
<dbReference type="Gene3D" id="3.40.970.10">
    <property type="entry name" value="Ribonuclease H1, N-terminal domain"/>
    <property type="match status" value="1"/>
</dbReference>
<dbReference type="InterPro" id="IPR011320">
    <property type="entry name" value="RNase_H1_N"/>
</dbReference>